<evidence type="ECO:0000313" key="3">
    <source>
        <dbReference type="Proteomes" id="UP001168579"/>
    </source>
</evidence>
<keyword evidence="2" id="KW-0489">Methyltransferase</keyword>
<dbReference type="EC" id="2.1.-.-" evidence="2"/>
<evidence type="ECO:0000313" key="2">
    <source>
        <dbReference type="EMBL" id="MDO1513652.1"/>
    </source>
</evidence>
<dbReference type="Gene3D" id="3.40.50.150">
    <property type="entry name" value="Vaccinia Virus protein VP39"/>
    <property type="match status" value="1"/>
</dbReference>
<keyword evidence="2" id="KW-0808">Transferase</keyword>
<reference evidence="2" key="1">
    <citation type="journal article" date="2014" name="Int. J. Syst. Evol. Microbiol.">
        <title>Complete genome of a new Firmicutes species belonging to the dominant human colonic microbiota ('Ruminococcus bicirculans') reveals two chromosomes and a selective capacity to utilize plant glucans.</title>
        <authorList>
            <consortium name="NISC Comparative Sequencing Program"/>
            <person name="Wegmann U."/>
            <person name="Louis P."/>
            <person name="Goesmann A."/>
            <person name="Henrissat B."/>
            <person name="Duncan S.H."/>
            <person name="Flint H.J."/>
        </authorList>
    </citation>
    <scope>NUCLEOTIDE SEQUENCE</scope>
    <source>
        <strain evidence="2">CECT 8869</strain>
    </source>
</reference>
<dbReference type="Pfam" id="PF13649">
    <property type="entry name" value="Methyltransf_25"/>
    <property type="match status" value="1"/>
</dbReference>
<dbReference type="GO" id="GO:0008168">
    <property type="term" value="F:methyltransferase activity"/>
    <property type="evidence" value="ECO:0007669"/>
    <property type="project" value="UniProtKB-KW"/>
</dbReference>
<comment type="caution">
    <text evidence="2">The sequence shown here is derived from an EMBL/GenBank/DDBJ whole genome shotgun (WGS) entry which is preliminary data.</text>
</comment>
<evidence type="ECO:0000259" key="1">
    <source>
        <dbReference type="Pfam" id="PF13649"/>
    </source>
</evidence>
<dbReference type="SUPFAM" id="SSF53335">
    <property type="entry name" value="S-adenosyl-L-methionine-dependent methyltransferases"/>
    <property type="match status" value="1"/>
</dbReference>
<dbReference type="RefSeq" id="WP_304436472.1">
    <property type="nucleotide sequence ID" value="NZ_JAUKUC010000001.1"/>
</dbReference>
<name>A0ABT8RRV9_9FLAO</name>
<reference evidence="2" key="2">
    <citation type="submission" date="2023-06" db="EMBL/GenBank/DDBJ databases">
        <authorList>
            <person name="Lucena T."/>
            <person name="Sun Q."/>
        </authorList>
    </citation>
    <scope>NUCLEOTIDE SEQUENCE</scope>
    <source>
        <strain evidence="2">CECT 8869</strain>
    </source>
</reference>
<dbReference type="InterPro" id="IPR029063">
    <property type="entry name" value="SAM-dependent_MTases_sf"/>
</dbReference>
<dbReference type="InterPro" id="IPR041698">
    <property type="entry name" value="Methyltransf_25"/>
</dbReference>
<proteinExistence type="predicted"/>
<keyword evidence="3" id="KW-1185">Reference proteome</keyword>
<dbReference type="CDD" id="cd02440">
    <property type="entry name" value="AdoMet_MTases"/>
    <property type="match status" value="1"/>
</dbReference>
<accession>A0ABT8RRV9</accession>
<protein>
    <submittedName>
        <fullName evidence="2">Class I SAM-dependent methyltransferase</fullName>
        <ecNumber evidence="2">2.1.-.-</ecNumber>
    </submittedName>
</protein>
<sequence>MPKSETFAFRYTIILNKDILGTALLDYQHGNYVEDIITCSSLEEEDVLPLPYMFRSFKEMPKIEQKALNLCKGKVLDVGCGAGSHSLHLQEKKLNVIGLDTSEGAIKVCASRGLKKTVHTDLLSYEGHKFDTILILMNGVGIAGTLKGLAPFFHKLTTLLNDGGQILLDSSDIIYMLENDEDGGYWIPDTTDYYGEVNFTMRYKKEKSEPFPWLYVDYNTLQRAANFNNLHCELVMEGEHYDYLARLTPMQ</sequence>
<gene>
    <name evidence="2" type="ORF">Q2T41_13395</name>
</gene>
<feature type="domain" description="Methyltransferase" evidence="1">
    <location>
        <begin position="75"/>
        <end position="164"/>
    </location>
</feature>
<dbReference type="EMBL" id="JAUKUC010000001">
    <property type="protein sequence ID" value="MDO1513652.1"/>
    <property type="molecule type" value="Genomic_DNA"/>
</dbReference>
<organism evidence="2 3">
    <name type="scientific">Maribacter confluentis</name>
    <dbReference type="NCBI Taxonomy" id="1656093"/>
    <lineage>
        <taxon>Bacteria</taxon>
        <taxon>Pseudomonadati</taxon>
        <taxon>Bacteroidota</taxon>
        <taxon>Flavobacteriia</taxon>
        <taxon>Flavobacteriales</taxon>
        <taxon>Flavobacteriaceae</taxon>
        <taxon>Maribacter</taxon>
    </lineage>
</organism>
<dbReference type="Proteomes" id="UP001168579">
    <property type="component" value="Unassembled WGS sequence"/>
</dbReference>
<dbReference type="GO" id="GO:0032259">
    <property type="term" value="P:methylation"/>
    <property type="evidence" value="ECO:0007669"/>
    <property type="project" value="UniProtKB-KW"/>
</dbReference>